<evidence type="ECO:0000259" key="3">
    <source>
        <dbReference type="Pfam" id="PF12157"/>
    </source>
</evidence>
<dbReference type="Proteomes" id="UP000887564">
    <property type="component" value="Unplaced"/>
</dbReference>
<dbReference type="Pfam" id="PF12157">
    <property type="entry name" value="DUF3591"/>
    <property type="match status" value="1"/>
</dbReference>
<dbReference type="PANTHER" id="PTHR13900:SF0">
    <property type="entry name" value="TRANSCRIPTION INITIATION FACTOR TFIID SUBUNIT 1"/>
    <property type="match status" value="1"/>
</dbReference>
<feature type="domain" description="Transcription initiation factor TFIID subunit 1 histone acetyltransferase" evidence="3">
    <location>
        <begin position="8"/>
        <end position="72"/>
    </location>
</feature>
<dbReference type="AlphaFoldDB" id="A0A914RB28"/>
<dbReference type="GO" id="GO:0005669">
    <property type="term" value="C:transcription factor TFIID complex"/>
    <property type="evidence" value="ECO:0007669"/>
    <property type="project" value="InterPro"/>
</dbReference>
<sequence length="93" mass="10790">MRIGYFEVLRSDFRLPSKEEVLAMVTPEMCCAQYSMLAAEQRLKDAGYGEKYFFTPENEDDSDDQVTIEDEVMPSHQMCAVEHDACLHFVDER</sequence>
<dbReference type="GO" id="GO:0016251">
    <property type="term" value="F:RNA polymerase II general transcription initiation factor activity"/>
    <property type="evidence" value="ECO:0007669"/>
    <property type="project" value="InterPro"/>
</dbReference>
<keyword evidence="2" id="KW-0539">Nucleus</keyword>
<evidence type="ECO:0000256" key="2">
    <source>
        <dbReference type="ARBA" id="ARBA00023242"/>
    </source>
</evidence>
<comment type="subcellular location">
    <subcellularLocation>
        <location evidence="1">Nucleus</location>
    </subcellularLocation>
</comment>
<dbReference type="PANTHER" id="PTHR13900">
    <property type="entry name" value="TRANSCRIPTION INITIATION FACTOR TFIID"/>
    <property type="match status" value="1"/>
</dbReference>
<accession>A0A914RB28</accession>
<dbReference type="InterPro" id="IPR022591">
    <property type="entry name" value="TAF1_HAT_dom"/>
</dbReference>
<name>A0A914RB28_PAREQ</name>
<dbReference type="GO" id="GO:0004402">
    <property type="term" value="F:histone acetyltransferase activity"/>
    <property type="evidence" value="ECO:0007669"/>
    <property type="project" value="InterPro"/>
</dbReference>
<dbReference type="InterPro" id="IPR040240">
    <property type="entry name" value="TAF1"/>
</dbReference>
<evidence type="ECO:0000313" key="5">
    <source>
        <dbReference type="WBParaSite" id="PEQ_0000388101-mRNA-1"/>
    </source>
</evidence>
<evidence type="ECO:0000256" key="1">
    <source>
        <dbReference type="ARBA" id="ARBA00004123"/>
    </source>
</evidence>
<organism evidence="4 5">
    <name type="scientific">Parascaris equorum</name>
    <name type="common">Equine roundworm</name>
    <dbReference type="NCBI Taxonomy" id="6256"/>
    <lineage>
        <taxon>Eukaryota</taxon>
        <taxon>Metazoa</taxon>
        <taxon>Ecdysozoa</taxon>
        <taxon>Nematoda</taxon>
        <taxon>Chromadorea</taxon>
        <taxon>Rhabditida</taxon>
        <taxon>Spirurina</taxon>
        <taxon>Ascaridomorpha</taxon>
        <taxon>Ascaridoidea</taxon>
        <taxon>Ascarididae</taxon>
        <taxon>Parascaris</taxon>
    </lineage>
</organism>
<dbReference type="GO" id="GO:0017025">
    <property type="term" value="F:TBP-class protein binding"/>
    <property type="evidence" value="ECO:0007669"/>
    <property type="project" value="InterPro"/>
</dbReference>
<reference evidence="5" key="1">
    <citation type="submission" date="2022-11" db="UniProtKB">
        <authorList>
            <consortium name="WormBaseParasite"/>
        </authorList>
    </citation>
    <scope>IDENTIFICATION</scope>
</reference>
<protein>
    <submittedName>
        <fullName evidence="5">Transcription initiation factor TFIID subunit 1 histone acetyltransferase domain-containing protein</fullName>
    </submittedName>
</protein>
<dbReference type="WBParaSite" id="PEQ_0000388101-mRNA-1">
    <property type="protein sequence ID" value="PEQ_0000388101-mRNA-1"/>
    <property type="gene ID" value="PEQ_0000388101"/>
</dbReference>
<evidence type="ECO:0000313" key="4">
    <source>
        <dbReference type="Proteomes" id="UP000887564"/>
    </source>
</evidence>
<dbReference type="GO" id="GO:0051123">
    <property type="term" value="P:RNA polymerase II preinitiation complex assembly"/>
    <property type="evidence" value="ECO:0007669"/>
    <property type="project" value="TreeGrafter"/>
</dbReference>
<proteinExistence type="predicted"/>
<keyword evidence="4" id="KW-1185">Reference proteome</keyword>